<dbReference type="RefSeq" id="WP_090812768.1">
    <property type="nucleotide sequence ID" value="NZ_FNKX01000005.1"/>
</dbReference>
<dbReference type="EMBL" id="FNKX01000005">
    <property type="protein sequence ID" value="SDR62736.1"/>
    <property type="molecule type" value="Genomic_DNA"/>
</dbReference>
<gene>
    <name evidence="3" type="ORF">SAMN05445850_8399</name>
</gene>
<dbReference type="Gene3D" id="3.30.9.10">
    <property type="entry name" value="D-Amino Acid Oxidase, subunit A, domain 2"/>
    <property type="match status" value="1"/>
</dbReference>
<dbReference type="Proteomes" id="UP000199365">
    <property type="component" value="Unassembled WGS sequence"/>
</dbReference>
<keyword evidence="1" id="KW-0560">Oxidoreductase</keyword>
<protein>
    <submittedName>
        <fullName evidence="3">Glycine/D-amino acid oxidase</fullName>
    </submittedName>
</protein>
<dbReference type="GO" id="GO:0005737">
    <property type="term" value="C:cytoplasm"/>
    <property type="evidence" value="ECO:0007669"/>
    <property type="project" value="TreeGrafter"/>
</dbReference>
<keyword evidence="4" id="KW-1185">Reference proteome</keyword>
<evidence type="ECO:0000313" key="3">
    <source>
        <dbReference type="EMBL" id="SDR62736.1"/>
    </source>
</evidence>
<proteinExistence type="predicted"/>
<name>A0A1H1KKG3_9BURK</name>
<accession>A0A1H1KKG3</accession>
<feature type="domain" description="FAD dependent oxidoreductase" evidence="2">
    <location>
        <begin position="6"/>
        <end position="356"/>
    </location>
</feature>
<dbReference type="AlphaFoldDB" id="A0A1H1KKG3"/>
<dbReference type="Gene3D" id="3.50.50.60">
    <property type="entry name" value="FAD/NAD(P)-binding domain"/>
    <property type="match status" value="1"/>
</dbReference>
<dbReference type="PANTHER" id="PTHR13847:SF287">
    <property type="entry name" value="FAD-DEPENDENT OXIDOREDUCTASE DOMAIN-CONTAINING PROTEIN 1"/>
    <property type="match status" value="1"/>
</dbReference>
<reference evidence="4" key="1">
    <citation type="submission" date="2016-10" db="EMBL/GenBank/DDBJ databases">
        <authorList>
            <person name="Varghese N."/>
            <person name="Submissions S."/>
        </authorList>
    </citation>
    <scope>NUCLEOTIDE SEQUENCE [LARGE SCALE GENOMIC DNA]</scope>
    <source>
        <strain evidence="4">DUS833</strain>
    </source>
</reference>
<evidence type="ECO:0000259" key="2">
    <source>
        <dbReference type="Pfam" id="PF01266"/>
    </source>
</evidence>
<sequence length="376" mass="39886">MSETADVVVIGGGSTGSSVAWHLASAGLTVRLLERGTIASGSSGDSPGIVRQYYANPALARLAARGLRAYRQWAETFDGDCGYQRTGFLTGVAQAEWEHTGGQVHQQQSDGIGIELYSPTQMRALMADLEVDGLAGAVFEPDAGYCDARATARSFAQGARRFGAVIDEHRAARRINAVNGRVTGVETDRGRIDSPVVVNAAGPWAASLAATCGANLPISASRQSVAICRIGAQVDEARLPGYSERGLGFYLRLDSPGVYMIGSLPPDDSCPVDPDALRRQMNGDVIRRYCERAAQRFSRLSGASPVGSRVSFFDDTPDGNPIVGVDPRIEGLIVAAGLSGHGFKFAPVFGQEIAALIDGGKMHVDLHQFEVSRFID</sequence>
<dbReference type="SUPFAM" id="SSF51905">
    <property type="entry name" value="FAD/NAD(P)-binding domain"/>
    <property type="match status" value="1"/>
</dbReference>
<dbReference type="PANTHER" id="PTHR13847">
    <property type="entry name" value="SARCOSINE DEHYDROGENASE-RELATED"/>
    <property type="match status" value="1"/>
</dbReference>
<dbReference type="InterPro" id="IPR006076">
    <property type="entry name" value="FAD-dep_OxRdtase"/>
</dbReference>
<organism evidence="3 4">
    <name type="scientific">Paraburkholderia tuberum</name>
    <dbReference type="NCBI Taxonomy" id="157910"/>
    <lineage>
        <taxon>Bacteria</taxon>
        <taxon>Pseudomonadati</taxon>
        <taxon>Pseudomonadota</taxon>
        <taxon>Betaproteobacteria</taxon>
        <taxon>Burkholderiales</taxon>
        <taxon>Burkholderiaceae</taxon>
        <taxon>Paraburkholderia</taxon>
    </lineage>
</organism>
<dbReference type="STRING" id="157910.SAMN05445850_8399"/>
<dbReference type="Pfam" id="PF01266">
    <property type="entry name" value="DAO"/>
    <property type="match status" value="1"/>
</dbReference>
<dbReference type="GO" id="GO:0016491">
    <property type="term" value="F:oxidoreductase activity"/>
    <property type="evidence" value="ECO:0007669"/>
    <property type="project" value="UniProtKB-KW"/>
</dbReference>
<dbReference type="InterPro" id="IPR036188">
    <property type="entry name" value="FAD/NAD-bd_sf"/>
</dbReference>
<evidence type="ECO:0000313" key="4">
    <source>
        <dbReference type="Proteomes" id="UP000199365"/>
    </source>
</evidence>
<evidence type="ECO:0000256" key="1">
    <source>
        <dbReference type="ARBA" id="ARBA00023002"/>
    </source>
</evidence>